<sequence length="123" mass="13192">MESAWKTTRLLFDTNGKRTVFFTRTCGMRGIKEGDKKLEDSFKAIDEKEEERFAELWNTRTTTLTCMRAVDLLGLGCSVAAGHGSAGDVGGRGAGLRLGVEHEVADGGDDQETADGHGGGVVR</sequence>
<organism evidence="2 3">
    <name type="scientific">Musa troglodytarum</name>
    <name type="common">fe'i banana</name>
    <dbReference type="NCBI Taxonomy" id="320322"/>
    <lineage>
        <taxon>Eukaryota</taxon>
        <taxon>Viridiplantae</taxon>
        <taxon>Streptophyta</taxon>
        <taxon>Embryophyta</taxon>
        <taxon>Tracheophyta</taxon>
        <taxon>Spermatophyta</taxon>
        <taxon>Magnoliopsida</taxon>
        <taxon>Liliopsida</taxon>
        <taxon>Zingiberales</taxon>
        <taxon>Musaceae</taxon>
        <taxon>Musa</taxon>
    </lineage>
</organism>
<gene>
    <name evidence="2" type="ORF">MUK42_28874</name>
</gene>
<reference evidence="2" key="1">
    <citation type="submission" date="2022-05" db="EMBL/GenBank/DDBJ databases">
        <title>The Musa troglodytarum L. genome provides insights into the mechanism of non-climacteric behaviour and enrichment of carotenoids.</title>
        <authorList>
            <person name="Wang J."/>
        </authorList>
    </citation>
    <scope>NUCLEOTIDE SEQUENCE</scope>
    <source>
        <tissue evidence="2">Leaf</tissue>
    </source>
</reference>
<feature type="region of interest" description="Disordered" evidence="1">
    <location>
        <begin position="103"/>
        <end position="123"/>
    </location>
</feature>
<proteinExistence type="predicted"/>
<name>A0A9E7FHR3_9LILI</name>
<evidence type="ECO:0000313" key="3">
    <source>
        <dbReference type="Proteomes" id="UP001055439"/>
    </source>
</evidence>
<keyword evidence="3" id="KW-1185">Reference proteome</keyword>
<protein>
    <submittedName>
        <fullName evidence="2">Uncharacterized protein</fullName>
    </submittedName>
</protein>
<evidence type="ECO:0000313" key="2">
    <source>
        <dbReference type="EMBL" id="URD95813.1"/>
    </source>
</evidence>
<dbReference type="EMBL" id="CP097506">
    <property type="protein sequence ID" value="URD95813.1"/>
    <property type="molecule type" value="Genomic_DNA"/>
</dbReference>
<dbReference type="AlphaFoldDB" id="A0A9E7FHR3"/>
<accession>A0A9E7FHR3</accession>
<evidence type="ECO:0000256" key="1">
    <source>
        <dbReference type="SAM" id="MobiDB-lite"/>
    </source>
</evidence>
<dbReference type="Proteomes" id="UP001055439">
    <property type="component" value="Chromosome 4"/>
</dbReference>